<dbReference type="Proteomes" id="UP000008311">
    <property type="component" value="Unassembled WGS sequence"/>
</dbReference>
<dbReference type="GO" id="GO:0005524">
    <property type="term" value="F:ATP binding"/>
    <property type="evidence" value="ECO:0007669"/>
    <property type="project" value="UniProtKB-UniRule"/>
</dbReference>
<dbReference type="GO" id="GO:0010494">
    <property type="term" value="C:cytoplasmic stress granule"/>
    <property type="evidence" value="ECO:0000318"/>
    <property type="project" value="GO_Central"/>
</dbReference>
<evidence type="ECO:0000256" key="4">
    <source>
        <dbReference type="RuleBase" id="RU000492"/>
    </source>
</evidence>
<sequence>MAGLAPQGSQYDARHYDSKIIEVLGAKGQDFFTSYDEVYDSFDAMGLKENLLRGFEKPSPIQQRGILPLCEGFDVIQQAQQGTGKTATFCSGILQQLDYDLVECQALILTPTRELAQQIGFSSRIYWCPGRVFDMLRRQSLCSDNIKMFVLDEADEMLSRGLTDQMYDIFQLLPAKIQVRVFSATMLPEALEITRKVAITQSVIFVNTRRKVDRLTDKMQSHDHTLSATHGYMIKTEGTLSCRTFALVPLVCSLLLTSWHVVLMSSKSHLLSIMISRHSQRTASIELTVVDGLGGRVLLSTLSPRMMKECFLDIQKFYHVVIEELASNVADLL</sequence>
<dbReference type="GO" id="GO:0002183">
    <property type="term" value="P:cytoplasmic translational initiation"/>
    <property type="evidence" value="ECO:0000318"/>
    <property type="project" value="GO_Central"/>
</dbReference>
<dbReference type="PANTHER" id="PTHR24031">
    <property type="entry name" value="RNA HELICASE"/>
    <property type="match status" value="1"/>
</dbReference>
<dbReference type="AlphaFoldDB" id="B9RQS3"/>
<protein>
    <recommendedName>
        <fullName evidence="5">ATP-dependent RNA helicase</fullName>
        <ecNumber evidence="5">3.6.4.13</ecNumber>
    </recommendedName>
</protein>
<comment type="catalytic activity">
    <reaction evidence="5">
        <text>ATP + H2O = ADP + phosphate + H(+)</text>
        <dbReference type="Rhea" id="RHEA:13065"/>
        <dbReference type="ChEBI" id="CHEBI:15377"/>
        <dbReference type="ChEBI" id="CHEBI:15378"/>
        <dbReference type="ChEBI" id="CHEBI:30616"/>
        <dbReference type="ChEBI" id="CHEBI:43474"/>
        <dbReference type="ChEBI" id="CHEBI:456216"/>
        <dbReference type="EC" id="3.6.4.13"/>
    </reaction>
</comment>
<evidence type="ECO:0000259" key="6">
    <source>
        <dbReference type="PROSITE" id="PS51192"/>
    </source>
</evidence>
<dbReference type="InterPro" id="IPR014001">
    <property type="entry name" value="Helicase_ATP-bd"/>
</dbReference>
<dbReference type="InterPro" id="IPR000629">
    <property type="entry name" value="RNA-helicase_DEAD-box_CS"/>
</dbReference>
<dbReference type="eggNOG" id="KOG0327">
    <property type="taxonomic scope" value="Eukaryota"/>
</dbReference>
<reference evidence="8" key="1">
    <citation type="journal article" date="2010" name="Nat. Biotechnol.">
        <title>Draft genome sequence of the oilseed species Ricinus communis.</title>
        <authorList>
            <person name="Chan A.P."/>
            <person name="Crabtree J."/>
            <person name="Zhao Q."/>
            <person name="Lorenzi H."/>
            <person name="Orvis J."/>
            <person name="Puiu D."/>
            <person name="Melake-Berhan A."/>
            <person name="Jones K.M."/>
            <person name="Redman J."/>
            <person name="Chen G."/>
            <person name="Cahoon E.B."/>
            <person name="Gedil M."/>
            <person name="Stanke M."/>
            <person name="Haas B.J."/>
            <person name="Wortman J.R."/>
            <person name="Fraser-Liggett C.M."/>
            <person name="Ravel J."/>
            <person name="Rabinowicz P.D."/>
        </authorList>
    </citation>
    <scope>NUCLEOTIDE SEQUENCE [LARGE SCALE GENOMIC DNA]</scope>
    <source>
        <strain evidence="8">cv. Hale</strain>
    </source>
</reference>
<dbReference type="InterPro" id="IPR011545">
    <property type="entry name" value="DEAD/DEAH_box_helicase_dom"/>
</dbReference>
<accession>B9RQS3</accession>
<keyword evidence="1 4" id="KW-0547">Nucleotide-binding</keyword>
<keyword evidence="5" id="KW-0694">RNA-binding</keyword>
<dbReference type="EMBL" id="EQ973802">
    <property type="protein sequence ID" value="EEF46094.1"/>
    <property type="molecule type" value="Genomic_DNA"/>
</dbReference>
<dbReference type="STRING" id="3988.B9RQS3"/>
<dbReference type="InterPro" id="IPR027417">
    <property type="entry name" value="P-loop_NTPase"/>
</dbReference>
<evidence type="ECO:0000313" key="7">
    <source>
        <dbReference type="EMBL" id="EEF46094.1"/>
    </source>
</evidence>
<keyword evidence="4 7" id="KW-0347">Helicase</keyword>
<dbReference type="SUPFAM" id="SSF52540">
    <property type="entry name" value="P-loop containing nucleoside triphosphate hydrolases"/>
    <property type="match status" value="1"/>
</dbReference>
<evidence type="ECO:0000313" key="8">
    <source>
        <dbReference type="Proteomes" id="UP000008311"/>
    </source>
</evidence>
<dbReference type="GO" id="GO:0016787">
    <property type="term" value="F:hydrolase activity"/>
    <property type="evidence" value="ECO:0007669"/>
    <property type="project" value="UniProtKB-KW"/>
</dbReference>
<dbReference type="PROSITE" id="PS00039">
    <property type="entry name" value="DEAD_ATP_HELICASE"/>
    <property type="match status" value="1"/>
</dbReference>
<comment type="function">
    <text evidence="5">RNA helicase.</text>
</comment>
<dbReference type="EC" id="3.6.4.13" evidence="5"/>
<dbReference type="GO" id="GO:0003743">
    <property type="term" value="F:translation initiation factor activity"/>
    <property type="evidence" value="ECO:0000318"/>
    <property type="project" value="GO_Central"/>
</dbReference>
<evidence type="ECO:0000256" key="3">
    <source>
        <dbReference type="ARBA" id="ARBA00022840"/>
    </source>
</evidence>
<keyword evidence="2 4" id="KW-0378">Hydrolase</keyword>
<dbReference type="Gene3D" id="3.40.50.300">
    <property type="entry name" value="P-loop containing nucleotide triphosphate hydrolases"/>
    <property type="match status" value="2"/>
</dbReference>
<proteinExistence type="inferred from homology"/>
<dbReference type="InParanoid" id="B9RQS3"/>
<organism evidence="7 8">
    <name type="scientific">Ricinus communis</name>
    <name type="common">Castor bean</name>
    <dbReference type="NCBI Taxonomy" id="3988"/>
    <lineage>
        <taxon>Eukaryota</taxon>
        <taxon>Viridiplantae</taxon>
        <taxon>Streptophyta</taxon>
        <taxon>Embryophyta</taxon>
        <taxon>Tracheophyta</taxon>
        <taxon>Spermatophyta</taxon>
        <taxon>Magnoliopsida</taxon>
        <taxon>eudicotyledons</taxon>
        <taxon>Gunneridae</taxon>
        <taxon>Pentapetalae</taxon>
        <taxon>rosids</taxon>
        <taxon>fabids</taxon>
        <taxon>Malpighiales</taxon>
        <taxon>Euphorbiaceae</taxon>
        <taxon>Acalyphoideae</taxon>
        <taxon>Acalypheae</taxon>
        <taxon>Ricinus</taxon>
    </lineage>
</organism>
<dbReference type="SMART" id="SM00487">
    <property type="entry name" value="DEXDc"/>
    <property type="match status" value="1"/>
</dbReference>
<dbReference type="PROSITE" id="PS51192">
    <property type="entry name" value="HELICASE_ATP_BIND_1"/>
    <property type="match status" value="1"/>
</dbReference>
<evidence type="ECO:0000256" key="2">
    <source>
        <dbReference type="ARBA" id="ARBA00022801"/>
    </source>
</evidence>
<dbReference type="GO" id="GO:0003723">
    <property type="term" value="F:RNA binding"/>
    <property type="evidence" value="ECO:0007669"/>
    <property type="project" value="UniProtKB-UniRule"/>
</dbReference>
<comment type="domain">
    <text evidence="5">The Q motif is unique to and characteristic of the DEAD box family of RNA helicases and controls ATP binding and hydrolysis.</text>
</comment>
<name>B9RQS3_RICCO</name>
<comment type="similarity">
    <text evidence="4">Belongs to the DEAD box helicase family.</text>
</comment>
<keyword evidence="8" id="KW-1185">Reference proteome</keyword>
<keyword evidence="3 4" id="KW-0067">ATP-binding</keyword>
<gene>
    <name evidence="7" type="ORF">RCOM_0706050</name>
</gene>
<evidence type="ECO:0000256" key="1">
    <source>
        <dbReference type="ARBA" id="ARBA00022741"/>
    </source>
</evidence>
<evidence type="ECO:0000256" key="5">
    <source>
        <dbReference type="RuleBase" id="RU365068"/>
    </source>
</evidence>
<dbReference type="GO" id="GO:0003724">
    <property type="term" value="F:RNA helicase activity"/>
    <property type="evidence" value="ECO:0007669"/>
    <property type="project" value="UniProtKB-EC"/>
</dbReference>
<dbReference type="Pfam" id="PF00270">
    <property type="entry name" value="DEAD"/>
    <property type="match status" value="2"/>
</dbReference>
<feature type="domain" description="Helicase ATP-binding" evidence="6">
    <location>
        <begin position="66"/>
        <end position="204"/>
    </location>
</feature>